<dbReference type="InterPro" id="IPR049704">
    <property type="entry name" value="Aminotrans_3_PPA_site"/>
</dbReference>
<name>A0A2V3J4R3_9FLOR</name>
<dbReference type="OrthoDB" id="425114at2759"/>
<dbReference type="AlphaFoldDB" id="A0A2V3J4R3"/>
<keyword evidence="6" id="KW-1185">Reference proteome</keyword>
<dbReference type="GO" id="GO:0030170">
    <property type="term" value="F:pyridoxal phosphate binding"/>
    <property type="evidence" value="ECO:0007669"/>
    <property type="project" value="InterPro"/>
</dbReference>
<dbReference type="Gene3D" id="3.40.50.300">
    <property type="entry name" value="P-loop containing nucleotide triphosphate hydrolases"/>
    <property type="match status" value="1"/>
</dbReference>
<evidence type="ECO:0000256" key="3">
    <source>
        <dbReference type="ARBA" id="ARBA00022679"/>
    </source>
</evidence>
<organism evidence="5 6">
    <name type="scientific">Gracilariopsis chorda</name>
    <dbReference type="NCBI Taxonomy" id="448386"/>
    <lineage>
        <taxon>Eukaryota</taxon>
        <taxon>Rhodophyta</taxon>
        <taxon>Florideophyceae</taxon>
        <taxon>Rhodymeniophycidae</taxon>
        <taxon>Gracilariales</taxon>
        <taxon>Gracilariaceae</taxon>
        <taxon>Gracilariopsis</taxon>
    </lineage>
</organism>
<dbReference type="STRING" id="448386.A0A2V3J4R3"/>
<dbReference type="InterPro" id="IPR015422">
    <property type="entry name" value="PyrdxlP-dep_Trfase_small"/>
</dbReference>
<dbReference type="GO" id="GO:0009102">
    <property type="term" value="P:biotin biosynthetic process"/>
    <property type="evidence" value="ECO:0007669"/>
    <property type="project" value="TreeGrafter"/>
</dbReference>
<evidence type="ECO:0000256" key="4">
    <source>
        <dbReference type="ARBA" id="ARBA00022898"/>
    </source>
</evidence>
<comment type="subcellular location">
    <subcellularLocation>
        <location evidence="1">Mitochondrion</location>
    </subcellularLocation>
</comment>
<dbReference type="PANTHER" id="PTHR42684:SF3">
    <property type="entry name" value="ADENOSYLMETHIONINE-8-AMINO-7-OXONONANOATE AMINOTRANSFERASE"/>
    <property type="match status" value="1"/>
</dbReference>
<dbReference type="Proteomes" id="UP000247409">
    <property type="component" value="Unassembled WGS sequence"/>
</dbReference>
<dbReference type="PROSITE" id="PS00600">
    <property type="entry name" value="AA_TRANSFER_CLASS_3"/>
    <property type="match status" value="1"/>
</dbReference>
<dbReference type="Gene3D" id="3.90.1150.10">
    <property type="entry name" value="Aspartate Aminotransferase, domain 1"/>
    <property type="match status" value="1"/>
</dbReference>
<dbReference type="InterPro" id="IPR015424">
    <property type="entry name" value="PyrdxlP-dep_Trfase"/>
</dbReference>
<proteinExistence type="predicted"/>
<dbReference type="PANTHER" id="PTHR42684">
    <property type="entry name" value="ADENOSYLMETHIONINE-8-AMINO-7-OXONONANOATE AMINOTRANSFERASE"/>
    <property type="match status" value="1"/>
</dbReference>
<keyword evidence="2 5" id="KW-0032">Aminotransferase</keyword>
<dbReference type="InterPro" id="IPR015421">
    <property type="entry name" value="PyrdxlP-dep_Trfase_major"/>
</dbReference>
<dbReference type="CDD" id="cd03109">
    <property type="entry name" value="DTBS"/>
    <property type="match status" value="1"/>
</dbReference>
<dbReference type="Pfam" id="PF00202">
    <property type="entry name" value="Aminotran_3"/>
    <property type="match status" value="1"/>
</dbReference>
<keyword evidence="3 5" id="KW-0808">Transferase</keyword>
<evidence type="ECO:0000313" key="5">
    <source>
        <dbReference type="EMBL" id="PXF49418.1"/>
    </source>
</evidence>
<dbReference type="GO" id="GO:0004141">
    <property type="term" value="F:dethiobiotin synthase activity"/>
    <property type="evidence" value="ECO:0007669"/>
    <property type="project" value="TreeGrafter"/>
</dbReference>
<evidence type="ECO:0000313" key="6">
    <source>
        <dbReference type="Proteomes" id="UP000247409"/>
    </source>
</evidence>
<dbReference type="InterPro" id="IPR005814">
    <property type="entry name" value="Aminotrans_3"/>
</dbReference>
<comment type="caution">
    <text evidence="5">The sequence shown here is derived from an EMBL/GenBank/DDBJ whole genome shotgun (WGS) entry which is preliminary data.</text>
</comment>
<protein>
    <submittedName>
        <fullName evidence="5">Bifunctional dethiobiotin synthetase/7,8-diamino-pelargonic acid aminotransferase, mitochondrial</fullName>
    </submittedName>
</protein>
<evidence type="ECO:0000256" key="2">
    <source>
        <dbReference type="ARBA" id="ARBA00022576"/>
    </source>
</evidence>
<dbReference type="InterPro" id="IPR027417">
    <property type="entry name" value="P-loop_NTPase"/>
</dbReference>
<evidence type="ECO:0000256" key="1">
    <source>
        <dbReference type="ARBA" id="ARBA00004173"/>
    </source>
</evidence>
<dbReference type="Pfam" id="PF13500">
    <property type="entry name" value="AAA_26"/>
    <property type="match status" value="1"/>
</dbReference>
<accession>A0A2V3J4R3</accession>
<dbReference type="SUPFAM" id="SSF52540">
    <property type="entry name" value="P-loop containing nucleoside triphosphate hydrolases"/>
    <property type="match status" value="1"/>
</dbReference>
<dbReference type="GO" id="GO:0005739">
    <property type="term" value="C:mitochondrion"/>
    <property type="evidence" value="ECO:0007669"/>
    <property type="project" value="UniProtKB-SubCell"/>
</dbReference>
<dbReference type="Gene3D" id="3.40.640.10">
    <property type="entry name" value="Type I PLP-dependent aspartate aminotransferase-like (Major domain)"/>
    <property type="match status" value="1"/>
</dbReference>
<reference evidence="5 6" key="1">
    <citation type="journal article" date="2018" name="Mol. Biol. Evol.">
        <title>Analysis of the draft genome of the red seaweed Gracilariopsis chorda provides insights into genome size evolution in Rhodophyta.</title>
        <authorList>
            <person name="Lee J."/>
            <person name="Yang E.C."/>
            <person name="Graf L."/>
            <person name="Yang J.H."/>
            <person name="Qiu H."/>
            <person name="Zel Zion U."/>
            <person name="Chan C.X."/>
            <person name="Stephens T.G."/>
            <person name="Weber A.P.M."/>
            <person name="Boo G.H."/>
            <person name="Boo S.M."/>
            <person name="Kim K.M."/>
            <person name="Shin Y."/>
            <person name="Jung M."/>
            <person name="Lee S.J."/>
            <person name="Yim H.S."/>
            <person name="Lee J.H."/>
            <person name="Bhattacharya D."/>
            <person name="Yoon H.S."/>
        </authorList>
    </citation>
    <scope>NUCLEOTIDE SEQUENCE [LARGE SCALE GENOMIC DNA]</scope>
    <source>
        <strain evidence="5 6">SKKU-2015</strain>
        <tissue evidence="5">Whole body</tissue>
    </source>
</reference>
<keyword evidence="4" id="KW-0663">Pyridoxal phosphate</keyword>
<dbReference type="EMBL" id="NBIV01000005">
    <property type="protein sequence ID" value="PXF49418.1"/>
    <property type="molecule type" value="Genomic_DNA"/>
</dbReference>
<sequence length="753" mass="82360">MFRLFRDLSLPYNVVQVRKMCVSAAGRPLVLQIWGSNTGVGKTVLSAGLLLSTKDPTLYLKPVQTGYPTSDDSAQINRYAPKVHTLTLHAYEHAVSPDLASSLERSQTVTDVALCSQTEQTISHFYASTEHKHTSRSLALIETAGGVLSPGPSGSLQADIYRPLRLPALLLGDANLGGISATLSAYEAMCLRGYSVPGIVMFAEGTGLLENESSIQKCVKPETVVFRAPELPPPDISLDDYFRDTQVKHFFKKLHDHLRYTEGERFNALSQMKEESQRIFWYPFTQHSQLGDITCIDSAHGEQFIIHKDGHKLQPMTDVIGSWWTNGVGHGDSETAKAIGSAAGRYGHVMFAEATFEPAFELAKRVLDGPGAGWASRAFYSDDGSTAVEVALKMAFRKRAMDSPARRHLPVRIVGLAGSYHGDTLGVMNCAADSDYNRLQTPWYQPLGFFFEPPCAAIRDGIWTVEMPDWLGAEHEIVLDGRDELFSMERSHKEYEDRISRSLDEILGKDEVDIGALVMEPVFLGGGGMKIVDPAFQRALVDACRKRGIPVIFDEIFTGLWRLGVESGSQLLGREPDIAAYGKLLTGGTVPLAITISTHNVFQAFAGCSKKEALLHGHSYTAHAIGCAAGVESLKRYDALKQAQGIDPNIQYWNEDTAREISTYNSVKSVTTIGTVLSVELGGKGGSGYAATGAYDVAQELKDEGIFARPLGNVIYMMCTPISHKAHCDMLLARLTKALQREGVKNVNTSDRS</sequence>
<gene>
    <name evidence="5" type="ORF">BWQ96_00734</name>
</gene>
<dbReference type="GO" id="GO:0004015">
    <property type="term" value="F:adenosylmethionine-8-amino-7-oxononanoate transaminase activity"/>
    <property type="evidence" value="ECO:0007669"/>
    <property type="project" value="TreeGrafter"/>
</dbReference>
<dbReference type="SUPFAM" id="SSF53383">
    <property type="entry name" value="PLP-dependent transferases"/>
    <property type="match status" value="1"/>
</dbReference>